<reference evidence="3" key="1">
    <citation type="submission" date="2023-08" db="EMBL/GenBank/DDBJ databases">
        <title>Pelteobagrus vachellii genome.</title>
        <authorList>
            <person name="Liu H."/>
        </authorList>
    </citation>
    <scope>NUCLEOTIDE SEQUENCE</scope>
    <source>
        <strain evidence="3">PRFRI_2022a</strain>
        <tissue evidence="3">Muscle</tissue>
    </source>
</reference>
<keyword evidence="4" id="KW-1185">Reference proteome</keyword>
<feature type="compositionally biased region" description="Basic and acidic residues" evidence="1">
    <location>
        <begin position="62"/>
        <end position="71"/>
    </location>
</feature>
<feature type="region of interest" description="Disordered" evidence="1">
    <location>
        <begin position="60"/>
        <end position="145"/>
    </location>
</feature>
<dbReference type="AlphaFoldDB" id="A0AA88IYQ2"/>
<gene>
    <name evidence="3" type="ORF">Q7C36_022104</name>
</gene>
<dbReference type="EMBL" id="JAVHJS010000024">
    <property type="protein sequence ID" value="KAK2818171.1"/>
    <property type="molecule type" value="Genomic_DNA"/>
</dbReference>
<name>A0AA88IYQ2_TACVA</name>
<proteinExistence type="predicted"/>
<comment type="caution">
    <text evidence="3">The sequence shown here is derived from an EMBL/GenBank/DDBJ whole genome shotgun (WGS) entry which is preliminary data.</text>
</comment>
<organism evidence="3 4">
    <name type="scientific">Tachysurus vachellii</name>
    <name type="common">Darkbarbel catfish</name>
    <name type="synonym">Pelteobagrus vachellii</name>
    <dbReference type="NCBI Taxonomy" id="175792"/>
    <lineage>
        <taxon>Eukaryota</taxon>
        <taxon>Metazoa</taxon>
        <taxon>Chordata</taxon>
        <taxon>Craniata</taxon>
        <taxon>Vertebrata</taxon>
        <taxon>Euteleostomi</taxon>
        <taxon>Actinopterygii</taxon>
        <taxon>Neopterygii</taxon>
        <taxon>Teleostei</taxon>
        <taxon>Ostariophysi</taxon>
        <taxon>Siluriformes</taxon>
        <taxon>Bagridae</taxon>
        <taxon>Tachysurus</taxon>
    </lineage>
</organism>
<keyword evidence="2" id="KW-1133">Transmembrane helix</keyword>
<feature type="compositionally biased region" description="Polar residues" evidence="1">
    <location>
        <begin position="74"/>
        <end position="83"/>
    </location>
</feature>
<keyword evidence="2" id="KW-0812">Transmembrane</keyword>
<evidence type="ECO:0000256" key="2">
    <source>
        <dbReference type="SAM" id="Phobius"/>
    </source>
</evidence>
<protein>
    <submittedName>
        <fullName evidence="3">Uncharacterized protein</fullName>
    </submittedName>
</protein>
<keyword evidence="2" id="KW-0472">Membrane</keyword>
<evidence type="ECO:0000313" key="4">
    <source>
        <dbReference type="Proteomes" id="UP001187315"/>
    </source>
</evidence>
<feature type="compositionally biased region" description="Basic and acidic residues" evidence="1">
    <location>
        <begin position="113"/>
        <end position="123"/>
    </location>
</feature>
<dbReference type="Proteomes" id="UP001187315">
    <property type="component" value="Unassembled WGS sequence"/>
</dbReference>
<accession>A0AA88IYQ2</accession>
<sequence>MASFVSAQDLSTASRAFLYKTSFEGLRDMFSVGGFVVICLFAVIVLLMLYSHLSALNCNRSSEQERPDKAAPLKQNQPVFSSTLPPPPPPPEGFLMDTNVLRSASRTPRGGHVVKETLKTQDKVHRKAIKSRKTGELQKRQVKRS</sequence>
<evidence type="ECO:0000256" key="1">
    <source>
        <dbReference type="SAM" id="MobiDB-lite"/>
    </source>
</evidence>
<evidence type="ECO:0000313" key="3">
    <source>
        <dbReference type="EMBL" id="KAK2818171.1"/>
    </source>
</evidence>
<feature type="transmembrane region" description="Helical" evidence="2">
    <location>
        <begin position="29"/>
        <end position="50"/>
    </location>
</feature>